<reference evidence="7 8" key="1">
    <citation type="submission" date="2018-09" db="EMBL/GenBank/DDBJ databases">
        <title>Complete genome sequence of Euzebya sp. DY32-46 isolated from seawater of Pacific Ocean.</title>
        <authorList>
            <person name="Xu L."/>
            <person name="Wu Y.-H."/>
            <person name="Xu X.-W."/>
        </authorList>
    </citation>
    <scope>NUCLEOTIDE SEQUENCE [LARGE SCALE GENOMIC DNA]</scope>
    <source>
        <strain evidence="7 8">DY32-46</strain>
    </source>
</reference>
<keyword evidence="4 6" id="KW-1133">Transmembrane helix</keyword>
<comment type="subcellular location">
    <subcellularLocation>
        <location evidence="1">Cell membrane</location>
        <topology evidence="1">Multi-pass membrane protein</topology>
    </subcellularLocation>
</comment>
<organism evidence="7 8">
    <name type="scientific">Euzebya pacifica</name>
    <dbReference type="NCBI Taxonomy" id="1608957"/>
    <lineage>
        <taxon>Bacteria</taxon>
        <taxon>Bacillati</taxon>
        <taxon>Actinomycetota</taxon>
        <taxon>Nitriliruptoria</taxon>
        <taxon>Euzebyales</taxon>
    </lineage>
</organism>
<dbReference type="EMBL" id="CP031165">
    <property type="protein sequence ID" value="AXV09380.1"/>
    <property type="molecule type" value="Genomic_DNA"/>
</dbReference>
<dbReference type="Proteomes" id="UP000264006">
    <property type="component" value="Chromosome"/>
</dbReference>
<dbReference type="RefSeq" id="WP_114593574.1">
    <property type="nucleotide sequence ID" value="NZ_CP031165.1"/>
</dbReference>
<feature type="transmembrane region" description="Helical" evidence="6">
    <location>
        <begin position="235"/>
        <end position="258"/>
    </location>
</feature>
<evidence type="ECO:0000313" key="7">
    <source>
        <dbReference type="EMBL" id="AXV09380.1"/>
    </source>
</evidence>
<evidence type="ECO:0000256" key="1">
    <source>
        <dbReference type="ARBA" id="ARBA00004651"/>
    </source>
</evidence>
<sequence length="315" mass="33186">MSDSPEPSSAARRPGGWRGAVRVLYLVVVVAAFVVAVVARREEIGDQLALTDPVPLTASIVAGLLGVGVSGLVWRRMLHGLGSSLTLRPAVRVFFLAQIGKYLPGSLWPVLAQAELGRDHGVPRRSAVAGQTLFMWVHLVTGVALGVPTMAVTGQLPVWTAPLGLLVLVLLLPGPLTTVIDWLLTKARRTPLPARPDGRDMAIAVAWAVVMWVLYGLHIHWLVDAFEFSAPGIGPVLVAIGAFAAAWSAGFVFLIAPAGAGAREVVLVAALDTVTAADTALTVVLLSRLVLTLADGAWALAAAWIGRRRVTDRVS</sequence>
<proteinExistence type="predicted"/>
<evidence type="ECO:0000256" key="2">
    <source>
        <dbReference type="ARBA" id="ARBA00022475"/>
    </source>
</evidence>
<feature type="transmembrane region" description="Helical" evidence="6">
    <location>
        <begin position="204"/>
        <end position="223"/>
    </location>
</feature>
<feature type="transmembrane region" description="Helical" evidence="6">
    <location>
        <begin position="54"/>
        <end position="74"/>
    </location>
</feature>
<dbReference type="AlphaFoldDB" id="A0A346Y4I3"/>
<keyword evidence="2" id="KW-1003">Cell membrane</keyword>
<feature type="transmembrane region" description="Helical" evidence="6">
    <location>
        <begin position="163"/>
        <end position="184"/>
    </location>
</feature>
<keyword evidence="3 6" id="KW-0812">Transmembrane</keyword>
<feature type="transmembrane region" description="Helical" evidence="6">
    <location>
        <begin position="133"/>
        <end position="151"/>
    </location>
</feature>
<gene>
    <name evidence="7" type="ORF">DVS28_a4719</name>
</gene>
<dbReference type="OrthoDB" id="6057470at2"/>
<feature type="transmembrane region" description="Helical" evidence="6">
    <location>
        <begin position="20"/>
        <end position="39"/>
    </location>
</feature>
<evidence type="ECO:0000256" key="3">
    <source>
        <dbReference type="ARBA" id="ARBA00022692"/>
    </source>
</evidence>
<evidence type="ECO:0000256" key="4">
    <source>
        <dbReference type="ARBA" id="ARBA00022989"/>
    </source>
</evidence>
<evidence type="ECO:0000313" key="8">
    <source>
        <dbReference type="Proteomes" id="UP000264006"/>
    </source>
</evidence>
<protein>
    <recommendedName>
        <fullName evidence="9">Flippase-like domain-containing protein</fullName>
    </recommendedName>
</protein>
<evidence type="ECO:0000256" key="5">
    <source>
        <dbReference type="ARBA" id="ARBA00023136"/>
    </source>
</evidence>
<evidence type="ECO:0008006" key="9">
    <source>
        <dbReference type="Google" id="ProtNLM"/>
    </source>
</evidence>
<keyword evidence="8" id="KW-1185">Reference proteome</keyword>
<keyword evidence="5 6" id="KW-0472">Membrane</keyword>
<dbReference type="Pfam" id="PF03706">
    <property type="entry name" value="LPG_synthase_TM"/>
    <property type="match status" value="1"/>
</dbReference>
<dbReference type="InterPro" id="IPR022791">
    <property type="entry name" value="L-PG_synthase/AglD"/>
</dbReference>
<feature type="transmembrane region" description="Helical" evidence="6">
    <location>
        <begin position="289"/>
        <end position="306"/>
    </location>
</feature>
<dbReference type="GO" id="GO:0005886">
    <property type="term" value="C:plasma membrane"/>
    <property type="evidence" value="ECO:0007669"/>
    <property type="project" value="UniProtKB-SubCell"/>
</dbReference>
<dbReference type="KEGG" id="euz:DVS28_a4719"/>
<evidence type="ECO:0000256" key="6">
    <source>
        <dbReference type="SAM" id="Phobius"/>
    </source>
</evidence>
<name>A0A346Y4I3_9ACTN</name>
<accession>A0A346Y4I3</accession>